<sequence length="320" mass="35926">MYWKDFALTIRDKICTLRKAHGRTAGGLSITDTATPTPGHILVFAAHPDDETIGCGMTLFRLGRAGYTIDIVFTTDGRGYGWWCNRPSAVRQIIATRMTEAMAALSVLKVPKERIHFLGYPDAGLHRNMNQALRDIGPMIQRVNPRFILVHGFEGGHVDHDVTSLLVQLAAAQSRQDIPVIEWAEYSRTYHLGDSHPVVFPAFCECLNPSYAAADTTWQSTKQQALRQYASQSEPQWAMWQLERFRLAHLIDTPTLVDHFYPPHSPEGARYGPVLHRFANRASHSHDSFRGLTDPSRSWLIPMLGLATDKADVPSFPRAP</sequence>
<dbReference type="Gene3D" id="3.40.50.10320">
    <property type="entry name" value="LmbE-like"/>
    <property type="match status" value="1"/>
</dbReference>
<evidence type="ECO:0008006" key="3">
    <source>
        <dbReference type="Google" id="ProtNLM"/>
    </source>
</evidence>
<dbReference type="PANTHER" id="PTHR12993">
    <property type="entry name" value="N-ACETYLGLUCOSAMINYL-PHOSPHATIDYLINOSITOL DE-N-ACETYLASE-RELATED"/>
    <property type="match status" value="1"/>
</dbReference>
<reference evidence="1 2" key="1">
    <citation type="journal article" date="2014" name="BMC Genomics">
        <title>Comparison of environmental and isolate Sulfobacillus genomes reveals diverse carbon, sulfur, nitrogen, and hydrogen metabolisms.</title>
        <authorList>
            <person name="Justice N.B."/>
            <person name="Norman A."/>
            <person name="Brown C.T."/>
            <person name="Singh A."/>
            <person name="Thomas B.C."/>
            <person name="Banfield J.F."/>
        </authorList>
    </citation>
    <scope>NUCLEOTIDE SEQUENCE [LARGE SCALE GENOMIC DNA]</scope>
    <source>
        <strain evidence="1">AMDSBA1</strain>
    </source>
</reference>
<dbReference type="AlphaFoldDB" id="A0A2T2X331"/>
<dbReference type="SUPFAM" id="SSF102588">
    <property type="entry name" value="LmbE-like"/>
    <property type="match status" value="1"/>
</dbReference>
<dbReference type="PANTHER" id="PTHR12993:SF29">
    <property type="entry name" value="BLR3841 PROTEIN"/>
    <property type="match status" value="1"/>
</dbReference>
<comment type="caution">
    <text evidence="1">The sequence shown here is derived from an EMBL/GenBank/DDBJ whole genome shotgun (WGS) entry which is preliminary data.</text>
</comment>
<accession>A0A2T2X331</accession>
<dbReference type="InterPro" id="IPR024078">
    <property type="entry name" value="LmbE-like_dom_sf"/>
</dbReference>
<evidence type="ECO:0000313" key="1">
    <source>
        <dbReference type="EMBL" id="PSR28910.1"/>
    </source>
</evidence>
<name>A0A2T2X331_9FIRM</name>
<dbReference type="Pfam" id="PF02585">
    <property type="entry name" value="PIG-L"/>
    <property type="match status" value="1"/>
</dbReference>
<protein>
    <recommendedName>
        <fullName evidence="3">PIG-L family deacetylase</fullName>
    </recommendedName>
</protein>
<organism evidence="1 2">
    <name type="scientific">Sulfobacillus benefaciens</name>
    <dbReference type="NCBI Taxonomy" id="453960"/>
    <lineage>
        <taxon>Bacteria</taxon>
        <taxon>Bacillati</taxon>
        <taxon>Bacillota</taxon>
        <taxon>Clostridia</taxon>
        <taxon>Eubacteriales</taxon>
        <taxon>Clostridiales Family XVII. Incertae Sedis</taxon>
        <taxon>Sulfobacillus</taxon>
    </lineage>
</organism>
<proteinExistence type="predicted"/>
<gene>
    <name evidence="1" type="ORF">C7B43_09515</name>
</gene>
<dbReference type="EMBL" id="PXYT01000018">
    <property type="protein sequence ID" value="PSR28910.1"/>
    <property type="molecule type" value="Genomic_DNA"/>
</dbReference>
<dbReference type="GO" id="GO:0016811">
    <property type="term" value="F:hydrolase activity, acting on carbon-nitrogen (but not peptide) bonds, in linear amides"/>
    <property type="evidence" value="ECO:0007669"/>
    <property type="project" value="TreeGrafter"/>
</dbReference>
<dbReference type="Proteomes" id="UP000242699">
    <property type="component" value="Unassembled WGS sequence"/>
</dbReference>
<evidence type="ECO:0000313" key="2">
    <source>
        <dbReference type="Proteomes" id="UP000242699"/>
    </source>
</evidence>
<dbReference type="InterPro" id="IPR003737">
    <property type="entry name" value="GlcNAc_PI_deacetylase-related"/>
</dbReference>